<dbReference type="PROSITE" id="PS51468">
    <property type="entry name" value="VIT"/>
    <property type="match status" value="1"/>
</dbReference>
<dbReference type="InterPro" id="IPR002035">
    <property type="entry name" value="VWF_A"/>
</dbReference>
<dbReference type="eggNOG" id="COG2304">
    <property type="taxonomic scope" value="Bacteria"/>
</dbReference>
<protein>
    <submittedName>
        <fullName evidence="4">von Willebrand factor, type A</fullName>
    </submittedName>
</protein>
<dbReference type="InterPro" id="IPR036465">
    <property type="entry name" value="vWFA_dom_sf"/>
</dbReference>
<dbReference type="Gene3D" id="3.40.50.410">
    <property type="entry name" value="von Willebrand factor, type A domain"/>
    <property type="match status" value="1"/>
</dbReference>
<comment type="caution">
    <text evidence="4">The sequence shown here is derived from an EMBL/GenBank/DDBJ whole genome shotgun (WGS) entry which is preliminary data.</text>
</comment>
<dbReference type="PROSITE" id="PS51782">
    <property type="entry name" value="LYSM"/>
    <property type="match status" value="2"/>
</dbReference>
<dbReference type="PROSITE" id="PS50234">
    <property type="entry name" value="VWFA"/>
    <property type="match status" value="1"/>
</dbReference>
<dbReference type="Pfam" id="PF08487">
    <property type="entry name" value="VIT"/>
    <property type="match status" value="1"/>
</dbReference>
<dbReference type="OrthoDB" id="9784383at2"/>
<dbReference type="PANTHER" id="PTHR45737">
    <property type="entry name" value="VON WILLEBRAND FACTOR A DOMAIN-CONTAINING PROTEIN 5A"/>
    <property type="match status" value="1"/>
</dbReference>
<accession>A1ZFT4</accession>
<proteinExistence type="predicted"/>
<gene>
    <name evidence="4" type="ORF">M23134_01182</name>
</gene>
<feature type="domain" description="LysM" evidence="3">
    <location>
        <begin position="732"/>
        <end position="776"/>
    </location>
</feature>
<name>A1ZFT4_MICM2</name>
<evidence type="ECO:0000259" key="1">
    <source>
        <dbReference type="PROSITE" id="PS50234"/>
    </source>
</evidence>
<dbReference type="EMBL" id="AAWS01000005">
    <property type="protein sequence ID" value="EAY30858.1"/>
    <property type="molecule type" value="Genomic_DNA"/>
</dbReference>
<evidence type="ECO:0000313" key="5">
    <source>
        <dbReference type="Proteomes" id="UP000004095"/>
    </source>
</evidence>
<reference evidence="4 5" key="1">
    <citation type="submission" date="2007-01" db="EMBL/GenBank/DDBJ databases">
        <authorList>
            <person name="Haygood M."/>
            <person name="Podell S."/>
            <person name="Anderson C."/>
            <person name="Hopkinson B."/>
            <person name="Roe K."/>
            <person name="Barbeau K."/>
            <person name="Gaasterland T."/>
            <person name="Ferriera S."/>
            <person name="Johnson J."/>
            <person name="Kravitz S."/>
            <person name="Beeson K."/>
            <person name="Sutton G."/>
            <person name="Rogers Y.-H."/>
            <person name="Friedman R."/>
            <person name="Frazier M."/>
            <person name="Venter J.C."/>
        </authorList>
    </citation>
    <scope>NUCLEOTIDE SEQUENCE [LARGE SCALE GENOMIC DNA]</scope>
    <source>
        <strain evidence="4 5">ATCC 23134</strain>
    </source>
</reference>
<dbReference type="InterPro" id="IPR013694">
    <property type="entry name" value="VIT"/>
</dbReference>
<evidence type="ECO:0000259" key="3">
    <source>
        <dbReference type="PROSITE" id="PS51782"/>
    </source>
</evidence>
<dbReference type="Pfam" id="PF13768">
    <property type="entry name" value="VWA_3"/>
    <property type="match status" value="1"/>
</dbReference>
<keyword evidence="5" id="KW-1185">Reference proteome</keyword>
<dbReference type="SMART" id="SM00257">
    <property type="entry name" value="LysM"/>
    <property type="match status" value="2"/>
</dbReference>
<dbReference type="Pfam" id="PF01476">
    <property type="entry name" value="LysM"/>
    <property type="match status" value="2"/>
</dbReference>
<dbReference type="SMART" id="SM00609">
    <property type="entry name" value="VIT"/>
    <property type="match status" value="1"/>
</dbReference>
<organism evidence="4 5">
    <name type="scientific">Microscilla marina ATCC 23134</name>
    <dbReference type="NCBI Taxonomy" id="313606"/>
    <lineage>
        <taxon>Bacteria</taxon>
        <taxon>Pseudomonadati</taxon>
        <taxon>Bacteroidota</taxon>
        <taxon>Cytophagia</taxon>
        <taxon>Cytophagales</taxon>
        <taxon>Microscillaceae</taxon>
        <taxon>Microscilla</taxon>
    </lineage>
</organism>
<evidence type="ECO:0000313" key="4">
    <source>
        <dbReference type="EMBL" id="EAY30858.1"/>
    </source>
</evidence>
<dbReference type="AlphaFoldDB" id="A1ZFT4"/>
<feature type="domain" description="VIT" evidence="2">
    <location>
        <begin position="39"/>
        <end position="167"/>
    </location>
</feature>
<dbReference type="SMART" id="SM00327">
    <property type="entry name" value="VWA"/>
    <property type="match status" value="1"/>
</dbReference>
<sequence length="827" mass="92735">MKTSIQLKNTLLQVQLLALMLLIGFGAQAQKKRPKTLSPYFLVKSKNSKVDQMPLKETKVDVNVAGVIADVTVTQVYKNEGKNTLEAIYVFPGSTQAAVYAMTMTIGERKLIAKIEEKGKARAQYEAAKKQGKTASLLEQHRPNVFQMNVANILPKDLIKVELHYTELLVPTDGVYEFSYPTVVGPRYSDTPAAKATAGEKWVKNPYLKEGSKPNYTFDINTTINAGMPIQQMACTSHKVNVNYQDKSTGVIKLKKSEKFGGNRDYIVRYRLAGSKIQSGLLLYEGENEVASGKEEDNENAEKFFLMMMQPPKAPKNSQIPPREYVFIVDVSGSMHGFPLSVSKRLLKNLIGKLRPKDKFNVMLFESSNQMMSPESMEATQANIQKAFGVIDQQRGGGGTRLLPALKKALAFKQTKDYSRSFVVVTDGYVTVEKEAFDLIRNNLNRANLFAFGIGSSVNRFLIEGMARAGMGEPFIVTHGTEADVKAEKFRNYIQNPVLTNIKIKYDGFQVYDTEPWAVPDVFAERPIIVYGKYKGKPTGKITVTGLSGNKTYSKTIKVSSATQENNQAIRYLWARERIKLHDDYRKYYGANRQKHIKKITELGLKYNLLTQYTSFIAISPEVRNKEGKIVSVKQPLPLPKGVSKHAIGNNRSVNYNTSSGAGYKRAKVYRPRTRHIRKNDVKSSTPPATVHLRGISSINAEDKGLQEVVVTAIPGKHKKDHKPKLPALNRVYHQVQTGETLATIAKKYHTSVAELQLWNNLGKSPSLKTGKKLTIYISKKTYTVKTGDSLKKIARRFGVKTRQIKTWNKLPSKRLKVGQKLLIYGR</sequence>
<dbReference type="InterPro" id="IPR036779">
    <property type="entry name" value="LysM_dom_sf"/>
</dbReference>
<feature type="domain" description="VWFA" evidence="1">
    <location>
        <begin position="324"/>
        <end position="502"/>
    </location>
</feature>
<evidence type="ECO:0000259" key="2">
    <source>
        <dbReference type="PROSITE" id="PS51468"/>
    </source>
</evidence>
<dbReference type="CDD" id="cd00118">
    <property type="entry name" value="LysM"/>
    <property type="match status" value="2"/>
</dbReference>
<dbReference type="eggNOG" id="COG1388">
    <property type="taxonomic scope" value="Bacteria"/>
</dbReference>
<dbReference type="PANTHER" id="PTHR45737:SF6">
    <property type="entry name" value="VON WILLEBRAND FACTOR A DOMAIN-CONTAINING PROTEIN 5A"/>
    <property type="match status" value="1"/>
</dbReference>
<dbReference type="SUPFAM" id="SSF53300">
    <property type="entry name" value="vWA-like"/>
    <property type="match status" value="1"/>
</dbReference>
<dbReference type="Gene3D" id="3.10.350.10">
    <property type="entry name" value="LysM domain"/>
    <property type="match status" value="2"/>
</dbReference>
<dbReference type="Proteomes" id="UP000004095">
    <property type="component" value="Unassembled WGS sequence"/>
</dbReference>
<dbReference type="RefSeq" id="WP_002694569.1">
    <property type="nucleotide sequence ID" value="NZ_AAWS01000005.1"/>
</dbReference>
<dbReference type="SUPFAM" id="SSF54106">
    <property type="entry name" value="LysM domain"/>
    <property type="match status" value="2"/>
</dbReference>
<dbReference type="InterPro" id="IPR018392">
    <property type="entry name" value="LysM"/>
</dbReference>
<feature type="domain" description="LysM" evidence="3">
    <location>
        <begin position="781"/>
        <end position="824"/>
    </location>
</feature>